<comment type="caution">
    <text evidence="2">The sequence shown here is derived from an EMBL/GenBank/DDBJ whole genome shotgun (WGS) entry which is preliminary data.</text>
</comment>
<evidence type="ECO:0000313" key="2">
    <source>
        <dbReference type="EMBL" id="MBW0550964.1"/>
    </source>
</evidence>
<feature type="compositionally biased region" description="Basic and acidic residues" evidence="1">
    <location>
        <begin position="59"/>
        <end position="75"/>
    </location>
</feature>
<dbReference type="Proteomes" id="UP000765509">
    <property type="component" value="Unassembled WGS sequence"/>
</dbReference>
<gene>
    <name evidence="2" type="ORF">O181_090679</name>
</gene>
<proteinExistence type="predicted"/>
<name>A0A9Q3IVW5_9BASI</name>
<feature type="compositionally biased region" description="Polar residues" evidence="1">
    <location>
        <begin position="15"/>
        <end position="24"/>
    </location>
</feature>
<protein>
    <submittedName>
        <fullName evidence="2">Uncharacterized protein</fullName>
    </submittedName>
</protein>
<evidence type="ECO:0000313" key="3">
    <source>
        <dbReference type="Proteomes" id="UP000765509"/>
    </source>
</evidence>
<dbReference type="AlphaFoldDB" id="A0A9Q3IVW5"/>
<sequence length="121" mass="13104">MYQVPSHPAQAMIPANSSEQTTGEPSVFFRGAFLTKQSYHDPLISNAEQLCEIQQGMREVNKANKSERANTRTDPDQAAPATIVSPSDPAPVLGQATCTPTFPTHDPFSLFLRPSGADPFT</sequence>
<evidence type="ECO:0000256" key="1">
    <source>
        <dbReference type="SAM" id="MobiDB-lite"/>
    </source>
</evidence>
<reference evidence="2" key="1">
    <citation type="submission" date="2021-03" db="EMBL/GenBank/DDBJ databases">
        <title>Draft genome sequence of rust myrtle Austropuccinia psidii MF-1, a brazilian biotype.</title>
        <authorList>
            <person name="Quecine M.C."/>
            <person name="Pachon D.M.R."/>
            <person name="Bonatelli M.L."/>
            <person name="Correr F.H."/>
            <person name="Franceschini L.M."/>
            <person name="Leite T.F."/>
            <person name="Margarido G.R.A."/>
            <person name="Almeida C.A."/>
            <person name="Ferrarezi J.A."/>
            <person name="Labate C.A."/>
        </authorList>
    </citation>
    <scope>NUCLEOTIDE SEQUENCE</scope>
    <source>
        <strain evidence="2">MF-1</strain>
    </source>
</reference>
<organism evidence="2 3">
    <name type="scientific">Austropuccinia psidii MF-1</name>
    <dbReference type="NCBI Taxonomy" id="1389203"/>
    <lineage>
        <taxon>Eukaryota</taxon>
        <taxon>Fungi</taxon>
        <taxon>Dikarya</taxon>
        <taxon>Basidiomycota</taxon>
        <taxon>Pucciniomycotina</taxon>
        <taxon>Pucciniomycetes</taxon>
        <taxon>Pucciniales</taxon>
        <taxon>Sphaerophragmiaceae</taxon>
        <taxon>Austropuccinia</taxon>
    </lineage>
</organism>
<keyword evidence="3" id="KW-1185">Reference proteome</keyword>
<accession>A0A9Q3IVW5</accession>
<feature type="region of interest" description="Disordered" evidence="1">
    <location>
        <begin position="59"/>
        <end position="99"/>
    </location>
</feature>
<dbReference type="EMBL" id="AVOT02056665">
    <property type="protein sequence ID" value="MBW0550964.1"/>
    <property type="molecule type" value="Genomic_DNA"/>
</dbReference>
<feature type="region of interest" description="Disordered" evidence="1">
    <location>
        <begin position="1"/>
        <end position="24"/>
    </location>
</feature>